<feature type="domain" description="HMA" evidence="13">
    <location>
        <begin position="8"/>
        <end position="75"/>
    </location>
</feature>
<accession>M2B2K1</accession>
<dbReference type="Pfam" id="PF00122">
    <property type="entry name" value="E1-E2_ATPase"/>
    <property type="match status" value="1"/>
</dbReference>
<dbReference type="PROSITE" id="PS01229">
    <property type="entry name" value="COF_2"/>
    <property type="match status" value="1"/>
</dbReference>
<dbReference type="PRINTS" id="PR00119">
    <property type="entry name" value="CATATPASE"/>
</dbReference>
<dbReference type="SUPFAM" id="SSF55008">
    <property type="entry name" value="HMA, heavy metal-associated domain"/>
    <property type="match status" value="1"/>
</dbReference>
<keyword evidence="3 12" id="KW-0812">Transmembrane</keyword>
<dbReference type="InterPro" id="IPR008250">
    <property type="entry name" value="ATPase_P-typ_transduc_dom_A_sf"/>
</dbReference>
<dbReference type="Gene3D" id="3.30.70.100">
    <property type="match status" value="1"/>
</dbReference>
<evidence type="ECO:0000256" key="9">
    <source>
        <dbReference type="ARBA" id="ARBA00023136"/>
    </source>
</evidence>
<dbReference type="InterPro" id="IPR036163">
    <property type="entry name" value="HMA_dom_sf"/>
</dbReference>
<keyword evidence="9 12" id="KW-0472">Membrane</keyword>
<dbReference type="EC" id="7.2.2.12" evidence="10"/>
<dbReference type="Gene3D" id="2.70.150.10">
    <property type="entry name" value="Calcium-transporting ATPase, cytoplasmic transduction domain A"/>
    <property type="match status" value="1"/>
</dbReference>
<dbReference type="NCBIfam" id="TIGR01525">
    <property type="entry name" value="ATPase-IB_hvy"/>
    <property type="match status" value="1"/>
</dbReference>
<gene>
    <name evidence="14" type="ORF">RE6C_02799</name>
</gene>
<dbReference type="InterPro" id="IPR059000">
    <property type="entry name" value="ATPase_P-type_domA"/>
</dbReference>
<dbReference type="Proteomes" id="UP000011529">
    <property type="component" value="Unassembled WGS sequence"/>
</dbReference>
<dbReference type="InterPro" id="IPR051014">
    <property type="entry name" value="Cation_Transport_ATPase_IB"/>
</dbReference>
<comment type="subcellular location">
    <subcellularLocation>
        <location evidence="12">Cell membrane</location>
    </subcellularLocation>
    <subcellularLocation>
        <location evidence="1">Membrane</location>
        <topology evidence="1">Multi-pass membrane protein</topology>
    </subcellularLocation>
</comment>
<dbReference type="FunFam" id="2.70.150.10:FF:000002">
    <property type="entry name" value="Copper-transporting ATPase 1, putative"/>
    <property type="match status" value="1"/>
</dbReference>
<keyword evidence="7" id="KW-1278">Translocase</keyword>
<dbReference type="InterPro" id="IPR023299">
    <property type="entry name" value="ATPase_P-typ_cyto_dom_N"/>
</dbReference>
<sequence length="715" mass="75940">MTTMSDENNMQLKIHGMDCAEEVSLIKRELVPLLGGDERLGFDLLNARLTVDLDGVDVTAGDVVAAIERTGLEAETWENARQSSDEQSFWSNHQRAIMTAISGVSGGIGLVIHLLSGGFDDAVATPAIACYLVGILAGLYLVLPKAWRSLITLRPDMNLLMSIAVVGAIAIGEWFEGAAVAFLFSLSLLLESWSIGRARRAIASLMDLTPPVAHLRDESGEVRDVPPADVPVGSTLVVRPGEKIPLDGEVVVGNSDVNQAPITGESVPVEKQAGDELFAGTINGDGLLEMRSTKAAEDTTLARIIQMVGDAGSKRAPSEKWVEKFAAIYTPVVMAVALLMLLIPTLLLGQPWSVWIYRSLVLLVIACPCALVISTPVSVVAALAAAARQGVLVKGGVFIELPGKLVAIAMDKTGTLTKGAPEVIDVVPMNGHDEEELLSRAGALELNSNHPLARAIVDEIKKRGMTMPPAESFETIQGKGATGVMDGKTYWLGSHRYLEQRGQETPEVHQQLGAMQDAGRTVVVIGNDEHVCGFITLADAIREETRDAIKALHAVGIKQIVMLTGDNAGTAKAIGKEAGIDEVHAELLPEDKVAAVEDLVARYEHVAMIGDGVNDAPALARASLGLAMGAAGSDAAIETADIALMSDDLSKLPWLIRHSRRTLSIIRQNIWFSLALKALFVVLTLMGVASLWAAIAADMGASLLVIANGLRLLRS</sequence>
<evidence type="ECO:0000313" key="14">
    <source>
        <dbReference type="EMBL" id="EMB16434.1"/>
    </source>
</evidence>
<dbReference type="InterPro" id="IPR006121">
    <property type="entry name" value="HMA_dom"/>
</dbReference>
<dbReference type="InterPro" id="IPR001757">
    <property type="entry name" value="P_typ_ATPase"/>
</dbReference>
<dbReference type="GO" id="GO:0016887">
    <property type="term" value="F:ATP hydrolysis activity"/>
    <property type="evidence" value="ECO:0007669"/>
    <property type="project" value="InterPro"/>
</dbReference>
<name>M2B2K1_9BACT</name>
<dbReference type="PATRIC" id="fig|1263867.3.peg.2991"/>
<keyword evidence="12" id="KW-1003">Cell membrane</keyword>
<keyword evidence="5 12" id="KW-0547">Nucleotide-binding</keyword>
<dbReference type="CDD" id="cd00371">
    <property type="entry name" value="HMA"/>
    <property type="match status" value="1"/>
</dbReference>
<dbReference type="SUPFAM" id="SSF81653">
    <property type="entry name" value="Calcium ATPase, transduction domain A"/>
    <property type="match status" value="1"/>
</dbReference>
<dbReference type="GO" id="GO:0046872">
    <property type="term" value="F:metal ion binding"/>
    <property type="evidence" value="ECO:0007669"/>
    <property type="project" value="UniProtKB-KW"/>
</dbReference>
<dbReference type="Pfam" id="PF00702">
    <property type="entry name" value="Hydrolase"/>
    <property type="match status" value="1"/>
</dbReference>
<dbReference type="InterPro" id="IPR018303">
    <property type="entry name" value="ATPase_P-typ_P_site"/>
</dbReference>
<dbReference type="EMBL" id="ANMO01000120">
    <property type="protein sequence ID" value="EMB16434.1"/>
    <property type="molecule type" value="Genomic_DNA"/>
</dbReference>
<dbReference type="SUPFAM" id="SSF81665">
    <property type="entry name" value="Calcium ATPase, transmembrane domain M"/>
    <property type="match status" value="1"/>
</dbReference>
<proteinExistence type="inferred from homology"/>
<evidence type="ECO:0000313" key="15">
    <source>
        <dbReference type="Proteomes" id="UP000011529"/>
    </source>
</evidence>
<dbReference type="InterPro" id="IPR023214">
    <property type="entry name" value="HAD_sf"/>
</dbReference>
<evidence type="ECO:0000256" key="7">
    <source>
        <dbReference type="ARBA" id="ARBA00022967"/>
    </source>
</evidence>
<evidence type="ECO:0000256" key="6">
    <source>
        <dbReference type="ARBA" id="ARBA00022840"/>
    </source>
</evidence>
<comment type="similarity">
    <text evidence="2 12">Belongs to the cation transport ATPase (P-type) (TC 3.A.3) family. Type IB subfamily.</text>
</comment>
<dbReference type="InterPro" id="IPR027256">
    <property type="entry name" value="P-typ_ATPase_IB"/>
</dbReference>
<dbReference type="Gene3D" id="3.40.50.1000">
    <property type="entry name" value="HAD superfamily/HAD-like"/>
    <property type="match status" value="1"/>
</dbReference>
<dbReference type="PROSITE" id="PS00154">
    <property type="entry name" value="ATPASE_E1_E2"/>
    <property type="match status" value="1"/>
</dbReference>
<dbReference type="PRINTS" id="PR00941">
    <property type="entry name" value="CDATPASE"/>
</dbReference>
<dbReference type="InterPro" id="IPR023298">
    <property type="entry name" value="ATPase_P-typ_TM_dom_sf"/>
</dbReference>
<evidence type="ECO:0000256" key="5">
    <source>
        <dbReference type="ARBA" id="ARBA00022741"/>
    </source>
</evidence>
<evidence type="ECO:0000256" key="3">
    <source>
        <dbReference type="ARBA" id="ARBA00022692"/>
    </source>
</evidence>
<evidence type="ECO:0000256" key="12">
    <source>
        <dbReference type="RuleBase" id="RU362081"/>
    </source>
</evidence>
<evidence type="ECO:0000256" key="10">
    <source>
        <dbReference type="ARBA" id="ARBA00039097"/>
    </source>
</evidence>
<dbReference type="PROSITE" id="PS50846">
    <property type="entry name" value="HMA_2"/>
    <property type="match status" value="1"/>
</dbReference>
<dbReference type="PANTHER" id="PTHR48085:SF5">
    <property type="entry name" value="CADMIUM_ZINC-TRANSPORTING ATPASE HMA4-RELATED"/>
    <property type="match status" value="1"/>
</dbReference>
<dbReference type="Gene3D" id="3.40.1110.10">
    <property type="entry name" value="Calcium-transporting ATPase, cytoplasmic domain N"/>
    <property type="match status" value="1"/>
</dbReference>
<reference evidence="14" key="2">
    <citation type="journal article" date="2013" name="Mar. Genomics">
        <title>Expression of sulfatases in Rhodopirellula baltica and the diversity of sulfatases in the genus Rhodopirellula.</title>
        <authorList>
            <person name="Wegner C.E."/>
            <person name="Richter-Heitmann T."/>
            <person name="Klindworth A."/>
            <person name="Klockow C."/>
            <person name="Richter M."/>
            <person name="Achstetter T."/>
            <person name="Glockner F.O."/>
            <person name="Harder J."/>
        </authorList>
    </citation>
    <scope>NUCLEOTIDE SEQUENCE [LARGE SCALE GENOMIC DNA]</scope>
    <source>
        <strain evidence="14">6C</strain>
    </source>
</reference>
<dbReference type="GO" id="GO:0015086">
    <property type="term" value="F:cadmium ion transmembrane transporter activity"/>
    <property type="evidence" value="ECO:0007669"/>
    <property type="project" value="TreeGrafter"/>
</dbReference>
<dbReference type="SFLD" id="SFLDF00027">
    <property type="entry name" value="p-type_atpase"/>
    <property type="match status" value="1"/>
</dbReference>
<reference evidence="14" key="1">
    <citation type="submission" date="2012-11" db="EMBL/GenBank/DDBJ databases">
        <title>Permanent draft genomes of Rhodopirellula europaea strain SH398 and 6C.</title>
        <authorList>
            <person name="Richter M."/>
            <person name="Richter-Heitmann T."/>
            <person name="Frank C."/>
            <person name="Harder J."/>
            <person name="Glockner F.O."/>
        </authorList>
    </citation>
    <scope>NUCLEOTIDE SEQUENCE</scope>
    <source>
        <strain evidence="14">6C</strain>
    </source>
</reference>
<dbReference type="InterPro" id="IPR044492">
    <property type="entry name" value="P_typ_ATPase_HD_dom"/>
</dbReference>
<evidence type="ECO:0000259" key="13">
    <source>
        <dbReference type="PROSITE" id="PS50846"/>
    </source>
</evidence>
<keyword evidence="8 12" id="KW-1133">Transmembrane helix</keyword>
<dbReference type="SFLD" id="SFLDG00002">
    <property type="entry name" value="C1.7:_P-type_atpase_like"/>
    <property type="match status" value="1"/>
</dbReference>
<comment type="catalytic activity">
    <reaction evidence="11">
        <text>Zn(2+)(in) + ATP + H2O = Zn(2+)(out) + ADP + phosphate + H(+)</text>
        <dbReference type="Rhea" id="RHEA:20621"/>
        <dbReference type="ChEBI" id="CHEBI:15377"/>
        <dbReference type="ChEBI" id="CHEBI:15378"/>
        <dbReference type="ChEBI" id="CHEBI:29105"/>
        <dbReference type="ChEBI" id="CHEBI:30616"/>
        <dbReference type="ChEBI" id="CHEBI:43474"/>
        <dbReference type="ChEBI" id="CHEBI:456216"/>
        <dbReference type="EC" id="7.2.2.12"/>
    </reaction>
</comment>
<dbReference type="NCBIfam" id="TIGR01494">
    <property type="entry name" value="ATPase_P-type"/>
    <property type="match status" value="1"/>
</dbReference>
<dbReference type="GO" id="GO:0005886">
    <property type="term" value="C:plasma membrane"/>
    <property type="evidence" value="ECO:0007669"/>
    <property type="project" value="UniProtKB-SubCell"/>
</dbReference>
<keyword evidence="15" id="KW-1185">Reference proteome</keyword>
<evidence type="ECO:0000256" key="1">
    <source>
        <dbReference type="ARBA" id="ARBA00004141"/>
    </source>
</evidence>
<organism evidence="14 15">
    <name type="scientific">Rhodopirellula europaea 6C</name>
    <dbReference type="NCBI Taxonomy" id="1263867"/>
    <lineage>
        <taxon>Bacteria</taxon>
        <taxon>Pseudomonadati</taxon>
        <taxon>Planctomycetota</taxon>
        <taxon>Planctomycetia</taxon>
        <taxon>Pirellulales</taxon>
        <taxon>Pirellulaceae</taxon>
        <taxon>Rhodopirellula</taxon>
    </lineage>
</organism>
<protein>
    <recommendedName>
        <fullName evidence="10">P-type Zn(2+) transporter</fullName>
        <ecNumber evidence="10">7.2.2.12</ecNumber>
    </recommendedName>
</protein>
<feature type="transmembrane region" description="Helical" evidence="12">
    <location>
        <begin position="155"/>
        <end position="172"/>
    </location>
</feature>
<dbReference type="GO" id="GO:0005524">
    <property type="term" value="F:ATP binding"/>
    <property type="evidence" value="ECO:0007669"/>
    <property type="project" value="UniProtKB-UniRule"/>
</dbReference>
<feature type="transmembrane region" description="Helical" evidence="12">
    <location>
        <begin position="670"/>
        <end position="689"/>
    </location>
</feature>
<dbReference type="AlphaFoldDB" id="M2B2K1"/>
<dbReference type="InterPro" id="IPR036412">
    <property type="entry name" value="HAD-like_sf"/>
</dbReference>
<dbReference type="PANTHER" id="PTHR48085">
    <property type="entry name" value="CADMIUM/ZINC-TRANSPORTING ATPASE HMA2-RELATED"/>
    <property type="match status" value="1"/>
</dbReference>
<evidence type="ECO:0000256" key="8">
    <source>
        <dbReference type="ARBA" id="ARBA00022989"/>
    </source>
</evidence>
<dbReference type="SUPFAM" id="SSF56784">
    <property type="entry name" value="HAD-like"/>
    <property type="match status" value="1"/>
</dbReference>
<evidence type="ECO:0000256" key="4">
    <source>
        <dbReference type="ARBA" id="ARBA00022723"/>
    </source>
</evidence>
<feature type="transmembrane region" description="Helical" evidence="12">
    <location>
        <begin position="178"/>
        <end position="196"/>
    </location>
</feature>
<feature type="transmembrane region" description="Helical" evidence="12">
    <location>
        <begin position="325"/>
        <end position="348"/>
    </location>
</feature>
<comment type="caution">
    <text evidence="14">The sequence shown here is derived from an EMBL/GenBank/DDBJ whole genome shotgun (WGS) entry which is preliminary data.</text>
</comment>
<feature type="transmembrane region" description="Helical" evidence="12">
    <location>
        <begin position="96"/>
        <end position="116"/>
    </location>
</feature>
<dbReference type="GO" id="GO:0016463">
    <property type="term" value="F:P-type zinc transporter activity"/>
    <property type="evidence" value="ECO:0007669"/>
    <property type="project" value="UniProtKB-EC"/>
</dbReference>
<keyword evidence="6 12" id="KW-0067">ATP-binding</keyword>
<feature type="transmembrane region" description="Helical" evidence="12">
    <location>
        <begin position="360"/>
        <end position="385"/>
    </location>
</feature>
<evidence type="ECO:0000256" key="11">
    <source>
        <dbReference type="ARBA" id="ARBA00047308"/>
    </source>
</evidence>
<dbReference type="SFLD" id="SFLDS00003">
    <property type="entry name" value="Haloacid_Dehalogenase"/>
    <property type="match status" value="1"/>
</dbReference>
<keyword evidence="4 12" id="KW-0479">Metal-binding</keyword>
<feature type="transmembrane region" description="Helical" evidence="12">
    <location>
        <begin position="122"/>
        <end position="143"/>
    </location>
</feature>
<evidence type="ECO:0000256" key="2">
    <source>
        <dbReference type="ARBA" id="ARBA00006024"/>
    </source>
</evidence>